<dbReference type="Pfam" id="PF01627">
    <property type="entry name" value="Hpt"/>
    <property type="match status" value="1"/>
</dbReference>
<organism evidence="4 5">
    <name type="scientific">Salinivibrio kushneri</name>
    <dbReference type="NCBI Taxonomy" id="1908198"/>
    <lineage>
        <taxon>Bacteria</taxon>
        <taxon>Pseudomonadati</taxon>
        <taxon>Pseudomonadota</taxon>
        <taxon>Gammaproteobacteria</taxon>
        <taxon>Vibrionales</taxon>
        <taxon>Vibrionaceae</taxon>
        <taxon>Salinivibrio</taxon>
    </lineage>
</organism>
<evidence type="ECO:0000259" key="3">
    <source>
        <dbReference type="PROSITE" id="PS50894"/>
    </source>
</evidence>
<dbReference type="InterPro" id="IPR036641">
    <property type="entry name" value="HPT_dom_sf"/>
</dbReference>
<dbReference type="GO" id="GO:0004672">
    <property type="term" value="F:protein kinase activity"/>
    <property type="evidence" value="ECO:0007669"/>
    <property type="project" value="UniProtKB-ARBA"/>
</dbReference>
<dbReference type="EMBL" id="CP114588">
    <property type="protein sequence ID" value="WBA07947.1"/>
    <property type="molecule type" value="Genomic_DNA"/>
</dbReference>
<feature type="domain" description="HPt" evidence="3">
    <location>
        <begin position="14"/>
        <end position="112"/>
    </location>
</feature>
<evidence type="ECO:0000256" key="2">
    <source>
        <dbReference type="PROSITE-ProRule" id="PRU00110"/>
    </source>
</evidence>
<evidence type="ECO:0000313" key="4">
    <source>
        <dbReference type="EMBL" id="WBA07947.1"/>
    </source>
</evidence>
<dbReference type="InterPro" id="IPR008207">
    <property type="entry name" value="Sig_transdc_His_kin_Hpt_dom"/>
</dbReference>
<dbReference type="PROSITE" id="PS50894">
    <property type="entry name" value="HPT"/>
    <property type="match status" value="1"/>
</dbReference>
<protein>
    <submittedName>
        <fullName evidence="4">Hpt domain-containing protein</fullName>
    </submittedName>
</protein>
<dbReference type="SUPFAM" id="SSF47226">
    <property type="entry name" value="Histidine-containing phosphotransfer domain, HPT domain"/>
    <property type="match status" value="1"/>
</dbReference>
<feature type="modified residue" description="Phosphohistidine" evidence="2">
    <location>
        <position position="54"/>
    </location>
</feature>
<evidence type="ECO:0000256" key="1">
    <source>
        <dbReference type="ARBA" id="ARBA00023012"/>
    </source>
</evidence>
<dbReference type="AlphaFoldDB" id="A0AA47KJV2"/>
<keyword evidence="1" id="KW-0902">Two-component regulatory system</keyword>
<dbReference type="RefSeq" id="WP_269578516.1">
    <property type="nucleotide sequence ID" value="NZ_CP114588.1"/>
</dbReference>
<dbReference type="Gene3D" id="1.20.120.160">
    <property type="entry name" value="HPT domain"/>
    <property type="match status" value="1"/>
</dbReference>
<gene>
    <name evidence="4" type="ORF">N8M53_08900</name>
</gene>
<sequence length="119" mass="13311">MATTVNTETLRRLKSEVGEDTVTVLLTVFSDELSQYHSQLSGSPSIEQVREISHAIKSSAASFGADDLAEMARECESRVKQGQQDWMTHHLDELTEMLRGTASTYREMAVEQNFINSLT</sequence>
<proteinExistence type="predicted"/>
<dbReference type="Proteomes" id="UP001164748">
    <property type="component" value="Chromosome"/>
</dbReference>
<accession>A0AA47KJV2</accession>
<keyword evidence="2" id="KW-0597">Phosphoprotein</keyword>
<name>A0AA47KJV2_9GAMM</name>
<dbReference type="GO" id="GO:0000160">
    <property type="term" value="P:phosphorelay signal transduction system"/>
    <property type="evidence" value="ECO:0007669"/>
    <property type="project" value="UniProtKB-KW"/>
</dbReference>
<reference evidence="4" key="1">
    <citation type="submission" date="2022-09" db="EMBL/GenBank/DDBJ databases">
        <authorList>
            <person name="Li Z.-J."/>
        </authorList>
    </citation>
    <scope>NUCLEOTIDE SEQUENCE</scope>
    <source>
        <strain evidence="4">TGB11</strain>
    </source>
</reference>
<evidence type="ECO:0000313" key="5">
    <source>
        <dbReference type="Proteomes" id="UP001164748"/>
    </source>
</evidence>